<dbReference type="EMBL" id="CAJVPJ010000526">
    <property type="protein sequence ID" value="CAG8533993.1"/>
    <property type="molecule type" value="Genomic_DNA"/>
</dbReference>
<dbReference type="SUPFAM" id="SSF116846">
    <property type="entry name" value="MIT domain"/>
    <property type="match status" value="1"/>
</dbReference>
<dbReference type="OrthoDB" id="2414723at2759"/>
<name>A0A9N9FGA7_9GLOM</name>
<dbReference type="InterPro" id="IPR007330">
    <property type="entry name" value="MIT_dom"/>
</dbReference>
<organism evidence="3 4">
    <name type="scientific">Paraglomus occultum</name>
    <dbReference type="NCBI Taxonomy" id="144539"/>
    <lineage>
        <taxon>Eukaryota</taxon>
        <taxon>Fungi</taxon>
        <taxon>Fungi incertae sedis</taxon>
        <taxon>Mucoromycota</taxon>
        <taxon>Glomeromycotina</taxon>
        <taxon>Glomeromycetes</taxon>
        <taxon>Paraglomerales</taxon>
        <taxon>Paraglomeraceae</taxon>
        <taxon>Paraglomus</taxon>
    </lineage>
</organism>
<reference evidence="3" key="1">
    <citation type="submission" date="2021-06" db="EMBL/GenBank/DDBJ databases">
        <authorList>
            <person name="Kallberg Y."/>
            <person name="Tangrot J."/>
            <person name="Rosling A."/>
        </authorList>
    </citation>
    <scope>NUCLEOTIDE SEQUENCE</scope>
    <source>
        <strain evidence="3">IA702</strain>
    </source>
</reference>
<protein>
    <submittedName>
        <fullName evidence="3">4136_t:CDS:1</fullName>
    </submittedName>
</protein>
<keyword evidence="4" id="KW-1185">Reference proteome</keyword>
<evidence type="ECO:0000256" key="1">
    <source>
        <dbReference type="SAM" id="MobiDB-lite"/>
    </source>
</evidence>
<sequence>MFNTTTTAFYHPTGQTTKSYLSSFSTSISSSLLHSSLVLLPLSKIFGSNSTKQTATEPIIPSTQSSPSQPQKRSSRRTQRHSSPSSLSISAAISSSMGNILPSASNNVITPSTALNQYSHAMRKKKPANKLSRHRIDSAITLSAIAVEEDSQGNYKCATDLYLSALENMLYALPVQADPVRQEALRKKLMAFLSDTGLSDEFALTPTPPKHGRSNSDPTHLSLHSSSSSSSTVTATTTTANTRSKVSDQIINAAINGAVALKQSPIPDAISATVNYTMKKIKNIDETYGLQEKAWEISRSGINLALEIDQQYNVHEKVGNALFTGLAAAMKAGIAYKDSPGYQEVKRMRMEYCNNKERMIEQNGMTKDLHD</sequence>
<feature type="region of interest" description="Disordered" evidence="1">
    <location>
        <begin position="53"/>
        <end position="86"/>
    </location>
</feature>
<dbReference type="InterPro" id="IPR036181">
    <property type="entry name" value="MIT_dom_sf"/>
</dbReference>
<dbReference type="Proteomes" id="UP000789572">
    <property type="component" value="Unassembled WGS sequence"/>
</dbReference>
<feature type="domain" description="MIT" evidence="2">
    <location>
        <begin position="136"/>
        <end position="191"/>
    </location>
</feature>
<comment type="caution">
    <text evidence="3">The sequence shown here is derived from an EMBL/GenBank/DDBJ whole genome shotgun (WGS) entry which is preliminary data.</text>
</comment>
<evidence type="ECO:0000259" key="2">
    <source>
        <dbReference type="Pfam" id="PF04212"/>
    </source>
</evidence>
<dbReference type="Pfam" id="PF04212">
    <property type="entry name" value="MIT"/>
    <property type="match status" value="1"/>
</dbReference>
<accession>A0A9N9FGA7</accession>
<dbReference type="AlphaFoldDB" id="A0A9N9FGA7"/>
<proteinExistence type="predicted"/>
<gene>
    <name evidence="3" type="ORF">POCULU_LOCUS4197</name>
</gene>
<feature type="compositionally biased region" description="Low complexity" evidence="1">
    <location>
        <begin position="219"/>
        <end position="241"/>
    </location>
</feature>
<evidence type="ECO:0000313" key="3">
    <source>
        <dbReference type="EMBL" id="CAG8533993.1"/>
    </source>
</evidence>
<evidence type="ECO:0000313" key="4">
    <source>
        <dbReference type="Proteomes" id="UP000789572"/>
    </source>
</evidence>
<feature type="region of interest" description="Disordered" evidence="1">
    <location>
        <begin position="202"/>
        <end position="241"/>
    </location>
</feature>
<dbReference type="Gene3D" id="1.20.58.80">
    <property type="entry name" value="Phosphotransferase system, lactose/cellobiose-type IIA subunit"/>
    <property type="match status" value="1"/>
</dbReference>
<feature type="compositionally biased region" description="Low complexity" evidence="1">
    <location>
        <begin position="58"/>
        <end position="72"/>
    </location>
</feature>